<evidence type="ECO:0000313" key="2">
    <source>
        <dbReference type="Proteomes" id="UP000790709"/>
    </source>
</evidence>
<dbReference type="EMBL" id="MU266446">
    <property type="protein sequence ID" value="KAH7923670.1"/>
    <property type="molecule type" value="Genomic_DNA"/>
</dbReference>
<proteinExistence type="predicted"/>
<gene>
    <name evidence="1" type="ORF">BV22DRAFT_1015011</name>
</gene>
<name>A0ACB8BCY6_9AGAM</name>
<reference evidence="1" key="1">
    <citation type="journal article" date="2021" name="New Phytol.">
        <title>Evolutionary innovations through gain and loss of genes in the ectomycorrhizal Boletales.</title>
        <authorList>
            <person name="Wu G."/>
            <person name="Miyauchi S."/>
            <person name="Morin E."/>
            <person name="Kuo A."/>
            <person name="Drula E."/>
            <person name="Varga T."/>
            <person name="Kohler A."/>
            <person name="Feng B."/>
            <person name="Cao Y."/>
            <person name="Lipzen A."/>
            <person name="Daum C."/>
            <person name="Hundley H."/>
            <person name="Pangilinan J."/>
            <person name="Johnson J."/>
            <person name="Barry K."/>
            <person name="LaButti K."/>
            <person name="Ng V."/>
            <person name="Ahrendt S."/>
            <person name="Min B."/>
            <person name="Choi I.G."/>
            <person name="Park H."/>
            <person name="Plett J.M."/>
            <person name="Magnuson J."/>
            <person name="Spatafora J.W."/>
            <person name="Nagy L.G."/>
            <person name="Henrissat B."/>
            <person name="Grigoriev I.V."/>
            <person name="Yang Z.L."/>
            <person name="Xu J."/>
            <person name="Martin F.M."/>
        </authorList>
    </citation>
    <scope>NUCLEOTIDE SEQUENCE</scope>
    <source>
        <strain evidence="1">KUC20120723A-06</strain>
    </source>
</reference>
<dbReference type="Proteomes" id="UP000790709">
    <property type="component" value="Unassembled WGS sequence"/>
</dbReference>
<sequence>MMLLQWCTLKPSGPSNLAAIRFSAPSRLQSIRILPTNARPFSQSPETTARTEPDAFFLDVYFSAHPIHPATQADAKQKQKAPNALIPTVIAHAGGDVEYVVDMGADFATRLMIVRGDFECVSMAIYGEIVAEAPLPPKSYTPEPLPAVEPRSIAPALDPANSSDPTFLAKQLLALISDAPSLVLVTRLMFCLKPPNDDWDLPEFPHLYSDLDEEELDIDLDSAFRCLSRPVADDMPCEPLQRFAEKVADAIGPKDETQSYLVAGILCRSASQHPEFAQALMRTLDMEQIFDASNMDDITILNLLDAAANADISRHLNNEWFLGLLNSIQANATGDSEVKVASRRLLSRIREWKNFQDVLANDASNYDEAAQFMKDIGSEEQSFGIWLESMITHSDLTSKLCDIPTGALPCPPPLLDLSSSAVSHADFISFVRAFIGVSSVLAVYAWSDSLPNDQCRKQTLAVLRLWQEIPGYREIVNHLLLLRQMTFRLECMTADNDPPTRSGIHAENIILNIANDPRSFLRHDFVKCILSLRQPLALAYITEDQRLSMRRAALLADDGLSAAIEELLGGDLHAIDLDQIRTLRVAVLIIQRELQADNAGDWTVLQAVWKEKSHGLIIHVIDILAQVSQELGKHFGLSIPPCSSQELVHQLFQLSGDLLGLIARLREVSIATNRSIKHLTIAVANIFVCTIAEIHSPSASGAASLTQWACVDLLSKFGSYETGTSAFIIRTLFEEALRPDDRDPARHLLQVYALVLLLIPQPSPDITNVDSSRWVSTVLPHVLPQLSAFFRALDVQSKLRLTNRLVSLDDGVIGIGEWLLFEELKHLSAVARSLDNTMRDDHYLLMQHEAAMTLNFFADMMDSSSPASNWCINAICVTPELGHLLSDSMTSLLNAYLYSRHQSRIAGSLISSSALSDLGLKHSLILTLLRSVQMQEAPSTPEATLTRALTALTTLGEGDLDFDRLMWEIGHALPTIANPPDSITCIDDHMVNAIASVLEWLIDRHPAESIELPGMSVDTWNELCSSIDDLISTTRRPSLKAAIVKFIPVPDIPTPTFLIPDSLSMPVQVLETLLQPPVPVPSTPKRKSPGQDVLGLVALSPPTALLRSPAVSGLTKTYVRNDFRELRQLPSARQNTSRLPSMHVDVGITH</sequence>
<evidence type="ECO:0000313" key="1">
    <source>
        <dbReference type="EMBL" id="KAH7923670.1"/>
    </source>
</evidence>
<organism evidence="1 2">
    <name type="scientific">Leucogyrophana mollusca</name>
    <dbReference type="NCBI Taxonomy" id="85980"/>
    <lineage>
        <taxon>Eukaryota</taxon>
        <taxon>Fungi</taxon>
        <taxon>Dikarya</taxon>
        <taxon>Basidiomycota</taxon>
        <taxon>Agaricomycotina</taxon>
        <taxon>Agaricomycetes</taxon>
        <taxon>Agaricomycetidae</taxon>
        <taxon>Boletales</taxon>
        <taxon>Boletales incertae sedis</taxon>
        <taxon>Leucogyrophana</taxon>
    </lineage>
</organism>
<protein>
    <submittedName>
        <fullName evidence="1">Uncharacterized protein</fullName>
    </submittedName>
</protein>
<keyword evidence="2" id="KW-1185">Reference proteome</keyword>
<comment type="caution">
    <text evidence="1">The sequence shown here is derived from an EMBL/GenBank/DDBJ whole genome shotgun (WGS) entry which is preliminary data.</text>
</comment>
<accession>A0ACB8BCY6</accession>